<keyword evidence="2" id="KW-0238">DNA-binding</keyword>
<evidence type="ECO:0000313" key="5">
    <source>
        <dbReference type="EMBL" id="MBP2376497.1"/>
    </source>
</evidence>
<accession>A0ABS4WJW7</accession>
<dbReference type="InterPro" id="IPR036388">
    <property type="entry name" value="WH-like_DNA-bd_sf"/>
</dbReference>
<dbReference type="SUPFAM" id="SSF64288">
    <property type="entry name" value="Chorismate lyase-like"/>
    <property type="match status" value="1"/>
</dbReference>
<dbReference type="EMBL" id="JAGIOE010000002">
    <property type="protein sequence ID" value="MBP2376497.1"/>
    <property type="molecule type" value="Genomic_DNA"/>
</dbReference>
<dbReference type="SUPFAM" id="SSF46785">
    <property type="entry name" value="Winged helix' DNA-binding domain"/>
    <property type="match status" value="1"/>
</dbReference>
<dbReference type="InterPro" id="IPR036390">
    <property type="entry name" value="WH_DNA-bd_sf"/>
</dbReference>
<dbReference type="PANTHER" id="PTHR44846:SF1">
    <property type="entry name" value="MANNOSYL-D-GLYCERATE TRANSPORT_METABOLISM SYSTEM REPRESSOR MNGR-RELATED"/>
    <property type="match status" value="1"/>
</dbReference>
<feature type="domain" description="UbiC transcription regulator-associated" evidence="4">
    <location>
        <begin position="74"/>
        <end position="212"/>
    </location>
</feature>
<keyword evidence="1" id="KW-0805">Transcription regulation</keyword>
<dbReference type="InterPro" id="IPR028978">
    <property type="entry name" value="Chorismate_lyase_/UTRA_dom_sf"/>
</dbReference>
<dbReference type="RefSeq" id="WP_209912256.1">
    <property type="nucleotide sequence ID" value="NZ_JAGIOE010000002.1"/>
</dbReference>
<dbReference type="Gene3D" id="3.40.1410.10">
    <property type="entry name" value="Chorismate lyase-like"/>
    <property type="match status" value="1"/>
</dbReference>
<evidence type="ECO:0000259" key="4">
    <source>
        <dbReference type="SMART" id="SM00866"/>
    </source>
</evidence>
<dbReference type="PANTHER" id="PTHR44846">
    <property type="entry name" value="MANNOSYL-D-GLYCERATE TRANSPORT/METABOLISM SYSTEM REPRESSOR MNGR-RELATED"/>
    <property type="match status" value="1"/>
</dbReference>
<evidence type="ECO:0000256" key="3">
    <source>
        <dbReference type="ARBA" id="ARBA00023163"/>
    </source>
</evidence>
<proteinExistence type="predicted"/>
<evidence type="ECO:0000313" key="6">
    <source>
        <dbReference type="Proteomes" id="UP000766570"/>
    </source>
</evidence>
<sequence>MDRIRRDEFDESFPGEFALADEYSVSRATIRTALGPLRRAGLISAQRGRPSALVNVKDEQRFGPVYSLFAAVENAGMTQRSEVETADLRTSPAAAARLGLDPAERLVYISRTRYADEETIAVDKVWLPASKAAAVLDADLTHTALYSVLSQLCNITLSGGSETLHAITTDADQSQQLSCPVGTAAFFIERVGLALGEPVEWRETLIRGDRFTVTTSYPPVVSAVQQR</sequence>
<evidence type="ECO:0000256" key="1">
    <source>
        <dbReference type="ARBA" id="ARBA00023015"/>
    </source>
</evidence>
<evidence type="ECO:0000256" key="2">
    <source>
        <dbReference type="ARBA" id="ARBA00023125"/>
    </source>
</evidence>
<keyword evidence="3" id="KW-0804">Transcription</keyword>
<dbReference type="InterPro" id="IPR011663">
    <property type="entry name" value="UTRA"/>
</dbReference>
<protein>
    <submittedName>
        <fullName evidence="5">GntR family transcriptional regulator</fullName>
    </submittedName>
</protein>
<dbReference type="PRINTS" id="PR00035">
    <property type="entry name" value="HTHGNTR"/>
</dbReference>
<dbReference type="Gene3D" id="1.10.10.10">
    <property type="entry name" value="Winged helix-like DNA-binding domain superfamily/Winged helix DNA-binding domain"/>
    <property type="match status" value="1"/>
</dbReference>
<reference evidence="5 6" key="1">
    <citation type="submission" date="2021-03" db="EMBL/GenBank/DDBJ databases">
        <title>Sequencing the genomes of 1000 actinobacteria strains.</title>
        <authorList>
            <person name="Klenk H.-P."/>
        </authorList>
    </citation>
    <scope>NUCLEOTIDE SEQUENCE [LARGE SCALE GENOMIC DNA]</scope>
    <source>
        <strain evidence="5 6">DSM 15454</strain>
    </source>
</reference>
<dbReference type="InterPro" id="IPR000524">
    <property type="entry name" value="Tscrpt_reg_HTH_GntR"/>
</dbReference>
<dbReference type="Pfam" id="PF00392">
    <property type="entry name" value="GntR"/>
    <property type="match status" value="1"/>
</dbReference>
<gene>
    <name evidence="5" type="ORF">JOF46_004486</name>
</gene>
<dbReference type="InterPro" id="IPR050679">
    <property type="entry name" value="Bact_HTH_transcr_reg"/>
</dbReference>
<keyword evidence="6" id="KW-1185">Reference proteome</keyword>
<dbReference type="Proteomes" id="UP000766570">
    <property type="component" value="Unassembled WGS sequence"/>
</dbReference>
<dbReference type="Pfam" id="PF07702">
    <property type="entry name" value="UTRA"/>
    <property type="match status" value="1"/>
</dbReference>
<name>A0ABS4WJW7_9MICC</name>
<organism evidence="5 6">
    <name type="scientific">Paeniglutamicibacter psychrophenolicus</name>
    <dbReference type="NCBI Taxonomy" id="257454"/>
    <lineage>
        <taxon>Bacteria</taxon>
        <taxon>Bacillati</taxon>
        <taxon>Actinomycetota</taxon>
        <taxon>Actinomycetes</taxon>
        <taxon>Micrococcales</taxon>
        <taxon>Micrococcaceae</taxon>
        <taxon>Paeniglutamicibacter</taxon>
    </lineage>
</organism>
<dbReference type="SMART" id="SM00866">
    <property type="entry name" value="UTRA"/>
    <property type="match status" value="1"/>
</dbReference>
<comment type="caution">
    <text evidence="5">The sequence shown here is derived from an EMBL/GenBank/DDBJ whole genome shotgun (WGS) entry which is preliminary data.</text>
</comment>